<reference evidence="3 4" key="1">
    <citation type="journal article" date="2019" name="Int. J. Syst. Evol. Microbiol.">
        <title>The Global Catalogue of Microorganisms (GCM) 10K type strain sequencing project: providing services to taxonomists for standard genome sequencing and annotation.</title>
        <authorList>
            <consortium name="The Broad Institute Genomics Platform"/>
            <consortium name="The Broad Institute Genome Sequencing Center for Infectious Disease"/>
            <person name="Wu L."/>
            <person name="Ma J."/>
        </authorList>
    </citation>
    <scope>NUCLEOTIDE SEQUENCE [LARGE SCALE GENOMIC DNA]</scope>
    <source>
        <strain evidence="3 4">JCM 6921</strain>
    </source>
</reference>
<dbReference type="PANTHER" id="PTHR46696">
    <property type="entry name" value="P450, PUTATIVE (EUROFUNG)-RELATED"/>
    <property type="match status" value="1"/>
</dbReference>
<keyword evidence="2" id="KW-0503">Monooxygenase</keyword>
<accession>A0ABN3IS96</accession>
<evidence type="ECO:0000313" key="3">
    <source>
        <dbReference type="EMBL" id="GAA2411432.1"/>
    </source>
</evidence>
<keyword evidence="2" id="KW-0479">Metal-binding</keyword>
<proteinExistence type="inferred from homology"/>
<name>A0ABN3IS96_9ACTN</name>
<dbReference type="InterPro" id="IPR001128">
    <property type="entry name" value="Cyt_P450"/>
</dbReference>
<keyword evidence="2" id="KW-0560">Oxidoreductase</keyword>
<keyword evidence="2" id="KW-0349">Heme</keyword>
<evidence type="ECO:0000256" key="2">
    <source>
        <dbReference type="RuleBase" id="RU000461"/>
    </source>
</evidence>
<dbReference type="PROSITE" id="PS00086">
    <property type="entry name" value="CYTOCHROME_P450"/>
    <property type="match status" value="1"/>
</dbReference>
<comment type="similarity">
    <text evidence="1 2">Belongs to the cytochrome P450 family.</text>
</comment>
<dbReference type="PANTHER" id="PTHR46696:SF1">
    <property type="entry name" value="CYTOCHROME P450 YJIB-RELATED"/>
    <property type="match status" value="1"/>
</dbReference>
<dbReference type="InterPro" id="IPR002397">
    <property type="entry name" value="Cyt_P450_B"/>
</dbReference>
<organism evidence="3 4">
    <name type="scientific">Streptomyces glaucosporus</name>
    <dbReference type="NCBI Taxonomy" id="284044"/>
    <lineage>
        <taxon>Bacteria</taxon>
        <taxon>Bacillati</taxon>
        <taxon>Actinomycetota</taxon>
        <taxon>Actinomycetes</taxon>
        <taxon>Kitasatosporales</taxon>
        <taxon>Streptomycetaceae</taxon>
        <taxon>Streptomyces</taxon>
    </lineage>
</organism>
<keyword evidence="4" id="KW-1185">Reference proteome</keyword>
<gene>
    <name evidence="3" type="ORF">GCM10010420_45480</name>
</gene>
<dbReference type="RefSeq" id="WP_344632966.1">
    <property type="nucleotide sequence ID" value="NZ_BAAATJ010000025.1"/>
</dbReference>
<protein>
    <submittedName>
        <fullName evidence="3">Cytochrome P450</fullName>
    </submittedName>
</protein>
<keyword evidence="2" id="KW-0408">Iron</keyword>
<dbReference type="InterPro" id="IPR017972">
    <property type="entry name" value="Cyt_P450_CS"/>
</dbReference>
<dbReference type="Gene3D" id="1.10.630.10">
    <property type="entry name" value="Cytochrome P450"/>
    <property type="match status" value="1"/>
</dbReference>
<dbReference type="InterPro" id="IPR036396">
    <property type="entry name" value="Cyt_P450_sf"/>
</dbReference>
<dbReference type="Pfam" id="PF00067">
    <property type="entry name" value="p450"/>
    <property type="match status" value="1"/>
</dbReference>
<dbReference type="EMBL" id="BAAATJ010000025">
    <property type="protein sequence ID" value="GAA2411432.1"/>
    <property type="molecule type" value="Genomic_DNA"/>
</dbReference>
<dbReference type="Proteomes" id="UP001500058">
    <property type="component" value="Unassembled WGS sequence"/>
</dbReference>
<dbReference type="SUPFAM" id="SSF48264">
    <property type="entry name" value="Cytochrome P450"/>
    <property type="match status" value="1"/>
</dbReference>
<comment type="caution">
    <text evidence="3">The sequence shown here is derived from an EMBL/GenBank/DDBJ whole genome shotgun (WGS) entry which is preliminary data.</text>
</comment>
<dbReference type="PRINTS" id="PR00359">
    <property type="entry name" value="BP450"/>
</dbReference>
<evidence type="ECO:0000313" key="4">
    <source>
        <dbReference type="Proteomes" id="UP001500058"/>
    </source>
</evidence>
<evidence type="ECO:0000256" key="1">
    <source>
        <dbReference type="ARBA" id="ARBA00010617"/>
    </source>
</evidence>
<sequence length="415" mass="44546">MAPTVLDGTALDPVRRWLLTTDQRGLADVYDELRAAGPLVPTPWGSLLVTGHRDCARVLTGRTWLTIGARWRDAHRPGWRHSPSTVALCRSALQTDPPRHARKRHLLTRLVAPRLLPRLEPVAARRAEECLRALDDRLRREGTADAVAAVCRPLPAAVLAELLDLPPVDLDRLGAAAHDYSRAAELVRTPGLVRRADAAAADLTDRLGALIDRHRRRIPPPRWCEPEPGDALDALLTLFGAGVVTTSALLGSVFLALLENPGAAARIGGDPGYADRFVDEVLRWDPPARVVTRVASAPAELAGTVLPEGRVVHVLLGAAHRDPEVFGDPHAFDPGRPPGRLLAFGAGAHYCVGAAVGRAQAVALARGLARRVPGLRLAAAPRRRTGPNFADLDHLPVAPRIPACFPRGRAEGGRP</sequence>